<dbReference type="InterPro" id="IPR027417">
    <property type="entry name" value="P-loop_NTPase"/>
</dbReference>
<dbReference type="EMBL" id="JBANRG010000001">
    <property type="protein sequence ID" value="KAK7472474.1"/>
    <property type="molecule type" value="Genomic_DNA"/>
</dbReference>
<evidence type="ECO:0000313" key="3">
    <source>
        <dbReference type="Proteomes" id="UP001498398"/>
    </source>
</evidence>
<evidence type="ECO:0000313" key="2">
    <source>
        <dbReference type="EMBL" id="KAK7472474.1"/>
    </source>
</evidence>
<reference evidence="2 3" key="1">
    <citation type="submission" date="2024-01" db="EMBL/GenBank/DDBJ databases">
        <title>A draft genome for the cacao thread blight pathogen Marasmiellus scandens.</title>
        <authorList>
            <person name="Baruah I.K."/>
            <person name="Leung J."/>
            <person name="Bukari Y."/>
            <person name="Amoako-Attah I."/>
            <person name="Meinhardt L.W."/>
            <person name="Bailey B.A."/>
            <person name="Cohen S.P."/>
        </authorList>
    </citation>
    <scope>NUCLEOTIDE SEQUENCE [LARGE SCALE GENOMIC DNA]</scope>
    <source>
        <strain evidence="2 3">GH-19</strain>
    </source>
</reference>
<dbReference type="SUPFAM" id="SSF52540">
    <property type="entry name" value="P-loop containing nucleoside triphosphate hydrolases"/>
    <property type="match status" value="1"/>
</dbReference>
<evidence type="ECO:0008006" key="4">
    <source>
        <dbReference type="Google" id="ProtNLM"/>
    </source>
</evidence>
<evidence type="ECO:0000256" key="1">
    <source>
        <dbReference type="SAM" id="MobiDB-lite"/>
    </source>
</evidence>
<sequence>MSPAVPLIAKHILHHLSGCSQKPLFVAIQGPQGSGKSFLTGLVHSHLTNEHLLRVASVSIDDLYLPHNGLKYLAETHPNNPLWRGRGQPGTHDVALGIELLKSLKSGVKGVEIPRFDKSLFNGEGDRLPLDGSGTIVDPPLDVVIMEGWFMGFYPISQEELQKRWKGVWKDVKASLNMDDSIVGTMENIAEVNEALFSYIDLWSFFDVFIQLKPQSSDTTAPYSVVYKWRLEQEHYMKARNGGKGMTDSAVKLFVDRYIPGYVFFGDGILQGYVGGNPSPNSSGDKGTNDGTVPQSKRLTAYESPRWLGKSLRLVIDEDRGIVEIEKF</sequence>
<dbReference type="PANTHER" id="PTHR10285">
    <property type="entry name" value="URIDINE KINASE"/>
    <property type="match status" value="1"/>
</dbReference>
<proteinExistence type="predicted"/>
<dbReference type="Proteomes" id="UP001498398">
    <property type="component" value="Unassembled WGS sequence"/>
</dbReference>
<accession>A0ABR1K762</accession>
<feature type="region of interest" description="Disordered" evidence="1">
    <location>
        <begin position="276"/>
        <end position="296"/>
    </location>
</feature>
<dbReference type="Gene3D" id="3.40.50.300">
    <property type="entry name" value="P-loop containing nucleotide triphosphate hydrolases"/>
    <property type="match status" value="1"/>
</dbReference>
<name>A0ABR1K762_9AGAR</name>
<gene>
    <name evidence="2" type="ORF">VKT23_000589</name>
</gene>
<protein>
    <recommendedName>
        <fullName evidence="4">P-loop containing nucleoside triphosphate hydrolase protein</fullName>
    </recommendedName>
</protein>
<keyword evidence="3" id="KW-1185">Reference proteome</keyword>
<organism evidence="2 3">
    <name type="scientific">Marasmiellus scandens</name>
    <dbReference type="NCBI Taxonomy" id="2682957"/>
    <lineage>
        <taxon>Eukaryota</taxon>
        <taxon>Fungi</taxon>
        <taxon>Dikarya</taxon>
        <taxon>Basidiomycota</taxon>
        <taxon>Agaricomycotina</taxon>
        <taxon>Agaricomycetes</taxon>
        <taxon>Agaricomycetidae</taxon>
        <taxon>Agaricales</taxon>
        <taxon>Marasmiineae</taxon>
        <taxon>Omphalotaceae</taxon>
        <taxon>Marasmiellus</taxon>
    </lineage>
</organism>
<comment type="caution">
    <text evidence="2">The sequence shown here is derived from an EMBL/GenBank/DDBJ whole genome shotgun (WGS) entry which is preliminary data.</text>
</comment>
<feature type="compositionally biased region" description="Polar residues" evidence="1">
    <location>
        <begin position="278"/>
        <end position="296"/>
    </location>
</feature>